<dbReference type="PANTHER" id="PTHR38382:SF1">
    <property type="entry name" value="RNA-BINDING PROTEIN"/>
    <property type="match status" value="1"/>
</dbReference>
<sequence length="195" mass="20168">MTLGRYSWEDEPKFGGKKGDRMRKQKRNYPSRIRSSGGQTTIQSFLFRSTVVGGELKPSAPPEKEEEPISPPQPPKREIIRVTKAIIKEKASAFSSVGSPSSGSGKNGGGEASGATALNAVMFKGFKCSSPAARAEAVSSSGGVAEIAGVGDGGGLGVRLVVEEISAGGRRETGKRKSPLGAPPSPSLPFPPLGS</sequence>
<feature type="region of interest" description="Disordered" evidence="1">
    <location>
        <begin position="1"/>
        <end position="40"/>
    </location>
</feature>
<protein>
    <submittedName>
        <fullName evidence="2">Uncharacterized protein</fullName>
    </submittedName>
</protein>
<proteinExistence type="predicted"/>
<gene>
    <name evidence="2" type="ORF">GUJ93_ZPchr0012g19878</name>
</gene>
<dbReference type="Proteomes" id="UP000729402">
    <property type="component" value="Unassembled WGS sequence"/>
</dbReference>
<organism evidence="2 3">
    <name type="scientific">Zizania palustris</name>
    <name type="common">Northern wild rice</name>
    <dbReference type="NCBI Taxonomy" id="103762"/>
    <lineage>
        <taxon>Eukaryota</taxon>
        <taxon>Viridiplantae</taxon>
        <taxon>Streptophyta</taxon>
        <taxon>Embryophyta</taxon>
        <taxon>Tracheophyta</taxon>
        <taxon>Spermatophyta</taxon>
        <taxon>Magnoliopsida</taxon>
        <taxon>Liliopsida</taxon>
        <taxon>Poales</taxon>
        <taxon>Poaceae</taxon>
        <taxon>BOP clade</taxon>
        <taxon>Oryzoideae</taxon>
        <taxon>Oryzeae</taxon>
        <taxon>Zizaniinae</taxon>
        <taxon>Zizania</taxon>
    </lineage>
</organism>
<feature type="compositionally biased region" description="Pro residues" evidence="1">
    <location>
        <begin position="181"/>
        <end position="195"/>
    </location>
</feature>
<dbReference type="EMBL" id="JAAALK010000080">
    <property type="protein sequence ID" value="KAG8091940.1"/>
    <property type="molecule type" value="Genomic_DNA"/>
</dbReference>
<keyword evidence="3" id="KW-1185">Reference proteome</keyword>
<reference evidence="2" key="1">
    <citation type="journal article" date="2021" name="bioRxiv">
        <title>Whole Genome Assembly and Annotation of Northern Wild Rice, Zizania palustris L., Supports a Whole Genome Duplication in the Zizania Genus.</title>
        <authorList>
            <person name="Haas M."/>
            <person name="Kono T."/>
            <person name="Macchietto M."/>
            <person name="Millas R."/>
            <person name="McGilp L."/>
            <person name="Shao M."/>
            <person name="Duquette J."/>
            <person name="Hirsch C.N."/>
            <person name="Kimball J."/>
        </authorList>
    </citation>
    <scope>NUCLEOTIDE SEQUENCE</scope>
    <source>
        <tissue evidence="2">Fresh leaf tissue</tissue>
    </source>
</reference>
<feature type="region of interest" description="Disordered" evidence="1">
    <location>
        <begin position="166"/>
        <end position="195"/>
    </location>
</feature>
<feature type="compositionally biased region" description="Low complexity" evidence="1">
    <location>
        <begin position="92"/>
        <end position="104"/>
    </location>
</feature>
<dbReference type="AlphaFoldDB" id="A0A8J5WK06"/>
<feature type="compositionally biased region" description="Basic and acidic residues" evidence="1">
    <location>
        <begin position="7"/>
        <end position="19"/>
    </location>
</feature>
<feature type="compositionally biased region" description="Basic residues" evidence="1">
    <location>
        <begin position="20"/>
        <end position="29"/>
    </location>
</feature>
<evidence type="ECO:0000256" key="1">
    <source>
        <dbReference type="SAM" id="MobiDB-lite"/>
    </source>
</evidence>
<accession>A0A8J5WK06</accession>
<dbReference type="EMBL" id="JAAALK010000080">
    <property type="protein sequence ID" value="KAG8091939.1"/>
    <property type="molecule type" value="Genomic_DNA"/>
</dbReference>
<name>A0A8J5WK06_ZIZPA</name>
<reference evidence="2" key="2">
    <citation type="submission" date="2021-02" db="EMBL/GenBank/DDBJ databases">
        <authorList>
            <person name="Kimball J.A."/>
            <person name="Haas M.W."/>
            <person name="Macchietto M."/>
            <person name="Kono T."/>
            <person name="Duquette J."/>
            <person name="Shao M."/>
        </authorList>
    </citation>
    <scope>NUCLEOTIDE SEQUENCE</scope>
    <source>
        <tissue evidence="2">Fresh leaf tissue</tissue>
    </source>
</reference>
<dbReference type="OrthoDB" id="753880at2759"/>
<feature type="region of interest" description="Disordered" evidence="1">
    <location>
        <begin position="52"/>
        <end position="78"/>
    </location>
</feature>
<comment type="caution">
    <text evidence="2">The sequence shown here is derived from an EMBL/GenBank/DDBJ whole genome shotgun (WGS) entry which is preliminary data.</text>
</comment>
<dbReference type="PANTHER" id="PTHR38382">
    <property type="entry name" value="RNA-BINDING PROTEIN"/>
    <property type="match status" value="1"/>
</dbReference>
<feature type="region of interest" description="Disordered" evidence="1">
    <location>
        <begin position="92"/>
        <end position="113"/>
    </location>
</feature>
<evidence type="ECO:0000313" key="2">
    <source>
        <dbReference type="EMBL" id="KAG8091940.1"/>
    </source>
</evidence>
<evidence type="ECO:0000313" key="3">
    <source>
        <dbReference type="Proteomes" id="UP000729402"/>
    </source>
</evidence>